<dbReference type="AlphaFoldDB" id="Q6K809"/>
<organism evidence="2 3">
    <name type="scientific">Oryza sativa subsp. japonica</name>
    <name type="common">Rice</name>
    <dbReference type="NCBI Taxonomy" id="39947"/>
    <lineage>
        <taxon>Eukaryota</taxon>
        <taxon>Viridiplantae</taxon>
        <taxon>Streptophyta</taxon>
        <taxon>Embryophyta</taxon>
        <taxon>Tracheophyta</taxon>
        <taxon>Spermatophyta</taxon>
        <taxon>Magnoliopsida</taxon>
        <taxon>Liliopsida</taxon>
        <taxon>Poales</taxon>
        <taxon>Poaceae</taxon>
        <taxon>BOP clade</taxon>
        <taxon>Oryzoideae</taxon>
        <taxon>Oryzeae</taxon>
        <taxon>Oryzinae</taxon>
        <taxon>Oryza</taxon>
        <taxon>Oryza sativa</taxon>
    </lineage>
</organism>
<gene>
    <name evidence="2" type="primary">OJ1122_H01.14</name>
</gene>
<evidence type="ECO:0000313" key="3">
    <source>
        <dbReference type="Proteomes" id="UP000000763"/>
    </source>
</evidence>
<evidence type="ECO:0000256" key="1">
    <source>
        <dbReference type="SAM" id="MobiDB-lite"/>
    </source>
</evidence>
<reference evidence="3" key="1">
    <citation type="journal article" date="2005" name="Nature">
        <title>The map-based sequence of the rice genome.</title>
        <authorList>
            <consortium name="International rice genome sequencing project (IRGSP)"/>
            <person name="Matsumoto T."/>
            <person name="Wu J."/>
            <person name="Kanamori H."/>
            <person name="Katayose Y."/>
            <person name="Fujisawa M."/>
            <person name="Namiki N."/>
            <person name="Mizuno H."/>
            <person name="Yamamoto K."/>
            <person name="Antonio B.A."/>
            <person name="Baba T."/>
            <person name="Sakata K."/>
            <person name="Nagamura Y."/>
            <person name="Aoki H."/>
            <person name="Arikawa K."/>
            <person name="Arita K."/>
            <person name="Bito T."/>
            <person name="Chiden Y."/>
            <person name="Fujitsuka N."/>
            <person name="Fukunaka R."/>
            <person name="Hamada M."/>
            <person name="Harada C."/>
            <person name="Hayashi A."/>
            <person name="Hijishita S."/>
            <person name="Honda M."/>
            <person name="Hosokawa S."/>
            <person name="Ichikawa Y."/>
            <person name="Idonuma A."/>
            <person name="Iijima M."/>
            <person name="Ikeda M."/>
            <person name="Ikeno M."/>
            <person name="Ito K."/>
            <person name="Ito S."/>
            <person name="Ito T."/>
            <person name="Ito Y."/>
            <person name="Ito Y."/>
            <person name="Iwabuchi A."/>
            <person name="Kamiya K."/>
            <person name="Karasawa W."/>
            <person name="Kurita K."/>
            <person name="Katagiri S."/>
            <person name="Kikuta A."/>
            <person name="Kobayashi H."/>
            <person name="Kobayashi N."/>
            <person name="Machita K."/>
            <person name="Maehara T."/>
            <person name="Masukawa M."/>
            <person name="Mizubayashi T."/>
            <person name="Mukai Y."/>
            <person name="Nagasaki H."/>
            <person name="Nagata Y."/>
            <person name="Naito S."/>
            <person name="Nakashima M."/>
            <person name="Nakama Y."/>
            <person name="Nakamichi Y."/>
            <person name="Nakamura M."/>
            <person name="Meguro A."/>
            <person name="Negishi M."/>
            <person name="Ohta I."/>
            <person name="Ohta T."/>
            <person name="Okamoto M."/>
            <person name="Ono N."/>
            <person name="Saji S."/>
            <person name="Sakaguchi M."/>
            <person name="Sakai K."/>
            <person name="Shibata M."/>
            <person name="Shimokawa T."/>
            <person name="Song J."/>
            <person name="Takazaki Y."/>
            <person name="Terasawa K."/>
            <person name="Tsugane M."/>
            <person name="Tsuji K."/>
            <person name="Ueda S."/>
            <person name="Waki K."/>
            <person name="Yamagata H."/>
            <person name="Yamamoto M."/>
            <person name="Yamamoto S."/>
            <person name="Yamane H."/>
            <person name="Yoshiki S."/>
            <person name="Yoshihara R."/>
            <person name="Yukawa K."/>
            <person name="Zhong H."/>
            <person name="Yano M."/>
            <person name="Yuan Q."/>
            <person name="Ouyang S."/>
            <person name="Liu J."/>
            <person name="Jones K.M."/>
            <person name="Gansberger K."/>
            <person name="Moffat K."/>
            <person name="Hill J."/>
            <person name="Bera J."/>
            <person name="Fadrosh D."/>
            <person name="Jin S."/>
            <person name="Johri S."/>
            <person name="Kim M."/>
            <person name="Overton L."/>
            <person name="Reardon M."/>
            <person name="Tsitrin T."/>
            <person name="Vuong H."/>
            <person name="Weaver B."/>
            <person name="Ciecko A."/>
            <person name="Tallon L."/>
            <person name="Jackson J."/>
            <person name="Pai G."/>
            <person name="Aken S.V."/>
            <person name="Utterback T."/>
            <person name="Reidmuller S."/>
            <person name="Feldblyum T."/>
            <person name="Hsiao J."/>
            <person name="Zismann V."/>
            <person name="Iobst S."/>
            <person name="de Vazeille A.R."/>
            <person name="Buell C.R."/>
            <person name="Ying K."/>
            <person name="Li Y."/>
            <person name="Lu T."/>
            <person name="Huang Y."/>
            <person name="Zhao Q."/>
            <person name="Feng Q."/>
            <person name="Zhang L."/>
            <person name="Zhu J."/>
            <person name="Weng Q."/>
            <person name="Mu J."/>
            <person name="Lu Y."/>
            <person name="Fan D."/>
            <person name="Liu Y."/>
            <person name="Guan J."/>
            <person name="Zhang Y."/>
            <person name="Yu S."/>
            <person name="Liu X."/>
            <person name="Zhang Y."/>
            <person name="Hong G."/>
            <person name="Han B."/>
            <person name="Choisne N."/>
            <person name="Demange N."/>
            <person name="Orjeda G."/>
            <person name="Samain S."/>
            <person name="Cattolico L."/>
            <person name="Pelletier E."/>
            <person name="Couloux A."/>
            <person name="Segurens B."/>
            <person name="Wincker P."/>
            <person name="D'Hont A."/>
            <person name="Scarpelli C."/>
            <person name="Weissenbach J."/>
            <person name="Salanoubat M."/>
            <person name="Quetier F."/>
            <person name="Yu Y."/>
            <person name="Kim H.R."/>
            <person name="Rambo T."/>
            <person name="Currie J."/>
            <person name="Collura K."/>
            <person name="Luo M."/>
            <person name="Yang T."/>
            <person name="Ammiraju J.S.S."/>
            <person name="Engler F."/>
            <person name="Soderlund C."/>
            <person name="Wing R.A."/>
            <person name="Palmer L.E."/>
            <person name="de la Bastide M."/>
            <person name="Spiegel L."/>
            <person name="Nascimento L."/>
            <person name="Zutavern T."/>
            <person name="O'Shaughnessy A."/>
            <person name="Dike S."/>
            <person name="Dedhia N."/>
            <person name="Preston R."/>
            <person name="Balija V."/>
            <person name="McCombie W.R."/>
            <person name="Chow T."/>
            <person name="Chen H."/>
            <person name="Chung M."/>
            <person name="Chen C."/>
            <person name="Shaw J."/>
            <person name="Wu H."/>
            <person name="Hsiao K."/>
            <person name="Chao Y."/>
            <person name="Chu M."/>
            <person name="Cheng C."/>
            <person name="Hour A."/>
            <person name="Lee P."/>
            <person name="Lin S."/>
            <person name="Lin Y."/>
            <person name="Liou J."/>
            <person name="Liu S."/>
            <person name="Hsing Y."/>
            <person name="Raghuvanshi S."/>
            <person name="Mohanty A."/>
            <person name="Bharti A.K."/>
            <person name="Gaur A."/>
            <person name="Gupta V."/>
            <person name="Kumar D."/>
            <person name="Ravi V."/>
            <person name="Vij S."/>
            <person name="Kapur A."/>
            <person name="Khurana P."/>
            <person name="Khurana P."/>
            <person name="Khurana J.P."/>
            <person name="Tyagi A.K."/>
            <person name="Gaikwad K."/>
            <person name="Singh A."/>
            <person name="Dalal V."/>
            <person name="Srivastava S."/>
            <person name="Dixit A."/>
            <person name="Pal A.K."/>
            <person name="Ghazi I.A."/>
            <person name="Yadav M."/>
            <person name="Pandit A."/>
            <person name="Bhargava A."/>
            <person name="Sureshbabu K."/>
            <person name="Batra K."/>
            <person name="Sharma T.R."/>
            <person name="Mohapatra T."/>
            <person name="Singh N.K."/>
            <person name="Messing J."/>
            <person name="Nelson A.B."/>
            <person name="Fuks G."/>
            <person name="Kavchok S."/>
            <person name="Keizer G."/>
            <person name="Linton E."/>
            <person name="Llaca V."/>
            <person name="Song R."/>
            <person name="Tanyolac B."/>
            <person name="Young S."/>
            <person name="Ho-Il K."/>
            <person name="Hahn J.H."/>
            <person name="Sangsakoo G."/>
            <person name="Vanavichit A."/>
            <person name="de Mattos Luiz.A.T."/>
            <person name="Zimmer P.D."/>
            <person name="Malone G."/>
            <person name="Dellagostin O."/>
            <person name="de Oliveira A.C."/>
            <person name="Bevan M."/>
            <person name="Bancroft I."/>
            <person name="Minx P."/>
            <person name="Cordum H."/>
            <person name="Wilson R."/>
            <person name="Cheng Z."/>
            <person name="Jin W."/>
            <person name="Jiang J."/>
            <person name="Leong S.A."/>
            <person name="Iwama H."/>
            <person name="Gojobori T."/>
            <person name="Itoh T."/>
            <person name="Niimura Y."/>
            <person name="Fujii Y."/>
            <person name="Habara T."/>
            <person name="Sakai H."/>
            <person name="Sato Y."/>
            <person name="Wilson G."/>
            <person name="Kumar K."/>
            <person name="McCouch S."/>
            <person name="Juretic N."/>
            <person name="Hoen D."/>
            <person name="Wright S."/>
            <person name="Bruskiewich R."/>
            <person name="Bureau T."/>
            <person name="Miyao A."/>
            <person name="Hirochika H."/>
            <person name="Nishikawa T."/>
            <person name="Kadowaki K."/>
            <person name="Sugiura M."/>
            <person name="Burr B."/>
            <person name="Sasaki T."/>
        </authorList>
    </citation>
    <scope>NUCLEOTIDE SEQUENCE [LARGE SCALE GENOMIC DNA]</scope>
    <source>
        <strain evidence="3">cv. Nipponbare</strain>
    </source>
</reference>
<sequence length="157" mass="16628">MAVSSHAAGAAAATPQTRRPSRIAGVGVSASRSCPSYRKAAAAAAGAFAAATTSSGITGAPGSPTLHLPAAAPCRAGKIRRHVAKVRCLREFAEPKEGTRSPRQVREHGAWRMAGRCIVELVALALRGFTRRPPALPQYLHCCMKLIRFFVYVAHEE</sequence>
<proteinExistence type="predicted"/>
<feature type="region of interest" description="Disordered" evidence="1">
    <location>
        <begin position="1"/>
        <end position="24"/>
    </location>
</feature>
<accession>Q6K809</accession>
<dbReference type="Proteomes" id="UP000000763">
    <property type="component" value="Chromosome 2"/>
</dbReference>
<reference evidence="3" key="2">
    <citation type="journal article" date="2008" name="Nucleic Acids Res.">
        <title>The rice annotation project database (RAP-DB): 2008 update.</title>
        <authorList>
            <consortium name="The rice annotation project (RAP)"/>
        </authorList>
    </citation>
    <scope>GENOME REANNOTATION</scope>
    <source>
        <strain evidence="3">cv. Nipponbare</strain>
    </source>
</reference>
<name>Q6K809_ORYSJ</name>
<evidence type="ECO:0000313" key="2">
    <source>
        <dbReference type="EMBL" id="BAD21784.1"/>
    </source>
</evidence>
<dbReference type="EMBL" id="AP004302">
    <property type="protein sequence ID" value="BAD21784.1"/>
    <property type="molecule type" value="Genomic_DNA"/>
</dbReference>
<protein>
    <submittedName>
        <fullName evidence="2">Uncharacterized protein</fullName>
    </submittedName>
</protein>